<evidence type="ECO:0008006" key="3">
    <source>
        <dbReference type="Google" id="ProtNLM"/>
    </source>
</evidence>
<dbReference type="PROSITE" id="PS51257">
    <property type="entry name" value="PROKAR_LIPOPROTEIN"/>
    <property type="match status" value="1"/>
</dbReference>
<organism evidence="1 2">
    <name type="scientific">Flagellimonas iocasae</name>
    <dbReference type="NCBI Taxonomy" id="2055905"/>
    <lineage>
        <taxon>Bacteria</taxon>
        <taxon>Pseudomonadati</taxon>
        <taxon>Bacteroidota</taxon>
        <taxon>Flavobacteriia</taxon>
        <taxon>Flavobacteriales</taxon>
        <taxon>Flavobacteriaceae</taxon>
        <taxon>Flagellimonas</taxon>
    </lineage>
</organism>
<reference evidence="2" key="1">
    <citation type="journal article" date="2019" name="Int. J. Syst. Evol. Microbiol.">
        <title>The Global Catalogue of Microorganisms (GCM) 10K type strain sequencing project: providing services to taxonomists for standard genome sequencing and annotation.</title>
        <authorList>
            <consortium name="The Broad Institute Genomics Platform"/>
            <consortium name="The Broad Institute Genome Sequencing Center for Infectious Disease"/>
            <person name="Wu L."/>
            <person name="Ma J."/>
        </authorList>
    </citation>
    <scope>NUCLEOTIDE SEQUENCE [LARGE SCALE GENOMIC DNA]</scope>
    <source>
        <strain evidence="2">JCM 3389</strain>
    </source>
</reference>
<comment type="caution">
    <text evidence="1">The sequence shown here is derived from an EMBL/GenBank/DDBJ whole genome shotgun (WGS) entry which is preliminary data.</text>
</comment>
<sequence length="186" mass="21988">MRRILFLFILFLGVSCNSKDQWIDDINDQVKEYNRNAELAEEEYLVDSGTSTAIFVAPYKEQNGIRKTVYRHMRTEVMYFERHIFFRGDTIIYEHHVGIAPRLVEAEGRGVKASNYAIFNKQSFFKNKEAGKQYRQQTLVEEFVPKDSVLSIVKDLDIEESFLYLKDYLEINNYLKDIAAFERIEE</sequence>
<protein>
    <recommendedName>
        <fullName evidence="3">Lipoprotein</fullName>
    </recommendedName>
</protein>
<proteinExistence type="predicted"/>
<evidence type="ECO:0000313" key="1">
    <source>
        <dbReference type="EMBL" id="MFD2101673.1"/>
    </source>
</evidence>
<evidence type="ECO:0000313" key="2">
    <source>
        <dbReference type="Proteomes" id="UP001597342"/>
    </source>
</evidence>
<dbReference type="RefSeq" id="WP_379832240.1">
    <property type="nucleotide sequence ID" value="NZ_JBHUHU010000005.1"/>
</dbReference>
<gene>
    <name evidence="1" type="ORF">ACFSJE_17915</name>
</gene>
<name>A0ABW4Y2L8_9FLAO</name>
<dbReference type="EMBL" id="JBHUHU010000005">
    <property type="protein sequence ID" value="MFD2101673.1"/>
    <property type="molecule type" value="Genomic_DNA"/>
</dbReference>
<dbReference type="Proteomes" id="UP001597342">
    <property type="component" value="Unassembled WGS sequence"/>
</dbReference>
<accession>A0ABW4Y2L8</accession>
<keyword evidence="2" id="KW-1185">Reference proteome</keyword>